<gene>
    <name evidence="2" type="ORF">NPIL_579831</name>
</gene>
<keyword evidence="3" id="KW-1185">Reference proteome</keyword>
<evidence type="ECO:0008006" key="4">
    <source>
        <dbReference type="Google" id="ProtNLM"/>
    </source>
</evidence>
<accession>A0A8X6U022</accession>
<sequence>MKFSFFFFVTTVWIFFSDCAQTETCKEFTRKKIFPTALSIIGREDAPACSETDMFLKLIESFDTEDEMNFAREYKKMYSESEEEKKKEIKECLNKAVEIIVSEVGEIPEECEGETQAWADYLTA</sequence>
<evidence type="ECO:0000313" key="3">
    <source>
        <dbReference type="Proteomes" id="UP000887013"/>
    </source>
</evidence>
<keyword evidence="1" id="KW-0732">Signal</keyword>
<comment type="caution">
    <text evidence="2">The sequence shown here is derived from an EMBL/GenBank/DDBJ whole genome shotgun (WGS) entry which is preliminary data.</text>
</comment>
<evidence type="ECO:0000313" key="2">
    <source>
        <dbReference type="EMBL" id="GFT65895.1"/>
    </source>
</evidence>
<feature type="chain" id="PRO_5036452512" description="Spider venom protein" evidence="1">
    <location>
        <begin position="23"/>
        <end position="124"/>
    </location>
</feature>
<reference evidence="2" key="1">
    <citation type="submission" date="2020-08" db="EMBL/GenBank/DDBJ databases">
        <title>Multicomponent nature underlies the extraordinary mechanical properties of spider dragline silk.</title>
        <authorList>
            <person name="Kono N."/>
            <person name="Nakamura H."/>
            <person name="Mori M."/>
            <person name="Yoshida Y."/>
            <person name="Ohtoshi R."/>
            <person name="Malay A.D."/>
            <person name="Moran D.A.P."/>
            <person name="Tomita M."/>
            <person name="Numata K."/>
            <person name="Arakawa K."/>
        </authorList>
    </citation>
    <scope>NUCLEOTIDE SEQUENCE</scope>
</reference>
<proteinExistence type="predicted"/>
<evidence type="ECO:0000256" key="1">
    <source>
        <dbReference type="SAM" id="SignalP"/>
    </source>
</evidence>
<organism evidence="2 3">
    <name type="scientific">Nephila pilipes</name>
    <name type="common">Giant wood spider</name>
    <name type="synonym">Nephila maculata</name>
    <dbReference type="NCBI Taxonomy" id="299642"/>
    <lineage>
        <taxon>Eukaryota</taxon>
        <taxon>Metazoa</taxon>
        <taxon>Ecdysozoa</taxon>
        <taxon>Arthropoda</taxon>
        <taxon>Chelicerata</taxon>
        <taxon>Arachnida</taxon>
        <taxon>Araneae</taxon>
        <taxon>Araneomorphae</taxon>
        <taxon>Entelegynae</taxon>
        <taxon>Araneoidea</taxon>
        <taxon>Nephilidae</taxon>
        <taxon>Nephila</taxon>
    </lineage>
</organism>
<protein>
    <recommendedName>
        <fullName evidence="4">Spider venom protein</fullName>
    </recommendedName>
</protein>
<feature type="signal peptide" evidence="1">
    <location>
        <begin position="1"/>
        <end position="22"/>
    </location>
</feature>
<dbReference type="Proteomes" id="UP000887013">
    <property type="component" value="Unassembled WGS sequence"/>
</dbReference>
<dbReference type="AlphaFoldDB" id="A0A8X6U022"/>
<name>A0A8X6U022_NEPPI</name>
<dbReference type="EMBL" id="BMAW01068772">
    <property type="protein sequence ID" value="GFT65895.1"/>
    <property type="molecule type" value="Genomic_DNA"/>
</dbReference>